<dbReference type="InterPro" id="IPR027417">
    <property type="entry name" value="P-loop_NTPase"/>
</dbReference>
<name>A0A6J5YWD2_9ZZZZ</name>
<dbReference type="AlphaFoldDB" id="A0A6J5YWD2"/>
<dbReference type="GO" id="GO:0006310">
    <property type="term" value="P:DNA recombination"/>
    <property type="evidence" value="ECO:0007669"/>
    <property type="project" value="TreeGrafter"/>
</dbReference>
<reference evidence="5" key="1">
    <citation type="submission" date="2020-05" db="EMBL/GenBank/DDBJ databases">
        <authorList>
            <person name="Chiriac C."/>
            <person name="Salcher M."/>
            <person name="Ghai R."/>
            <person name="Kavagutti S V."/>
        </authorList>
    </citation>
    <scope>NUCLEOTIDE SEQUENCE</scope>
</reference>
<dbReference type="GO" id="GO:0006302">
    <property type="term" value="P:double-strand break repair"/>
    <property type="evidence" value="ECO:0007669"/>
    <property type="project" value="TreeGrafter"/>
</dbReference>
<dbReference type="GO" id="GO:0005524">
    <property type="term" value="F:ATP binding"/>
    <property type="evidence" value="ECO:0007669"/>
    <property type="project" value="UniProtKB-KW"/>
</dbReference>
<evidence type="ECO:0000256" key="2">
    <source>
        <dbReference type="ARBA" id="ARBA00022840"/>
    </source>
</evidence>
<gene>
    <name evidence="5" type="ORF">UFOPK4171_00083</name>
</gene>
<evidence type="ECO:0000256" key="3">
    <source>
        <dbReference type="ARBA" id="ARBA00023125"/>
    </source>
</evidence>
<dbReference type="InterPro" id="IPR042115">
    <property type="entry name" value="PriA_3primeBD_sf"/>
</dbReference>
<dbReference type="Gene3D" id="3.40.50.300">
    <property type="entry name" value="P-loop containing nucleotide triphosphate hydrolases"/>
    <property type="match status" value="1"/>
</dbReference>
<evidence type="ECO:0000313" key="5">
    <source>
        <dbReference type="EMBL" id="CAB4332240.1"/>
    </source>
</evidence>
<feature type="domain" description="Primosomal protein N' 3' DNA-binding" evidence="4">
    <location>
        <begin position="29"/>
        <end position="127"/>
    </location>
</feature>
<evidence type="ECO:0000256" key="1">
    <source>
        <dbReference type="ARBA" id="ARBA00022741"/>
    </source>
</evidence>
<dbReference type="Pfam" id="PF17764">
    <property type="entry name" value="PriA_3primeBD"/>
    <property type="match status" value="1"/>
</dbReference>
<keyword evidence="3" id="KW-0238">DNA-binding</keyword>
<evidence type="ECO:0000259" key="4">
    <source>
        <dbReference type="Pfam" id="PF17764"/>
    </source>
</evidence>
<dbReference type="GO" id="GO:0006270">
    <property type="term" value="P:DNA replication initiation"/>
    <property type="evidence" value="ECO:0007669"/>
    <property type="project" value="TreeGrafter"/>
</dbReference>
<dbReference type="GO" id="GO:0043138">
    <property type="term" value="F:3'-5' DNA helicase activity"/>
    <property type="evidence" value="ECO:0007669"/>
    <property type="project" value="TreeGrafter"/>
</dbReference>
<sequence length="628" mass="70279">MVAPLKLKREKIFSKAKSYEFSEISPIAKVLVNTPVTHLEAIYDYFVPKEISQKALVGSIVKVEFGKQFTQGVIVDRIDQSDEVNIKPILGVLGIPGMVNKNVIAHISATRDRFGGGFWDVLNSHLPSIPIRELNLNSIERDGKSSNLKVDLTKFLEKSAAEIICNQEIIRCAIHDPSGAKPYELLVEIIKARANIGQVLIICSDFREFDYVANLLSQVITLNFVKIDTRDNKTDRYTNFVLANTSGASVILANRSGVFTNLEEKSTVIVINDFDQSHYEKRKPGWNSRDVSLLRSHDTSLIFYSAVASLEVQRLINTGWIKEIPISNLIKHTFSVLDGRDSDLAVIRKSLKNGNVLISVADKGYANVFLCAKCRNLALCDCGGKLQIKEKAAAPICKLCDSQSKNWKCKYCLADRPYVIAKGMDRTAEEIGKAFPGVEVLISNSEHVAQLREGEVKIVISTRGAEPVSNYAGLILLDGEKMYNQPYLRAEELTRQNWFGLISRVVADGDIYLSLLNNHPLVQDVIRNERKSQELLNQREAAKLTPFYRVCVISGETMAVNEFANNLQKLATFLIVGPSEVSKNQSKLIIKTTLETSSNLVELIDEVTRLQSIKGRDIFDFRFDPYDL</sequence>
<dbReference type="InterPro" id="IPR041222">
    <property type="entry name" value="PriA_3primeBD"/>
</dbReference>
<organism evidence="5">
    <name type="scientific">freshwater metagenome</name>
    <dbReference type="NCBI Taxonomy" id="449393"/>
    <lineage>
        <taxon>unclassified sequences</taxon>
        <taxon>metagenomes</taxon>
        <taxon>ecological metagenomes</taxon>
    </lineage>
</organism>
<proteinExistence type="predicted"/>
<protein>
    <submittedName>
        <fullName evidence="5">Unannotated protein</fullName>
    </submittedName>
</protein>
<accession>A0A6J5YWD2</accession>
<dbReference type="EMBL" id="CAESAM010000003">
    <property type="protein sequence ID" value="CAB4332240.1"/>
    <property type="molecule type" value="Genomic_DNA"/>
</dbReference>
<dbReference type="Gene3D" id="3.40.1440.60">
    <property type="entry name" value="PriA, 3(prime) DNA-binding domain"/>
    <property type="match status" value="1"/>
</dbReference>
<keyword evidence="2" id="KW-0067">ATP-binding</keyword>
<dbReference type="PANTHER" id="PTHR30580:SF0">
    <property type="entry name" value="PRIMOSOMAL PROTEIN N"/>
    <property type="match status" value="1"/>
</dbReference>
<dbReference type="PANTHER" id="PTHR30580">
    <property type="entry name" value="PRIMOSOMAL PROTEIN N"/>
    <property type="match status" value="1"/>
</dbReference>
<keyword evidence="1" id="KW-0547">Nucleotide-binding</keyword>
<dbReference type="GO" id="GO:0003677">
    <property type="term" value="F:DNA binding"/>
    <property type="evidence" value="ECO:0007669"/>
    <property type="project" value="UniProtKB-KW"/>
</dbReference>